<protein>
    <recommendedName>
        <fullName evidence="2">Cas12f1-like TNB domain-containing protein</fullName>
    </recommendedName>
</protein>
<gene>
    <name evidence="3" type="ORF">FD09_GL000758</name>
</gene>
<dbReference type="Proteomes" id="UP000051330">
    <property type="component" value="Unassembled WGS sequence"/>
</dbReference>
<keyword evidence="1" id="KW-0238">DNA-binding</keyword>
<dbReference type="Pfam" id="PF07282">
    <property type="entry name" value="Cas12f1-like_TNB"/>
    <property type="match status" value="1"/>
</dbReference>
<evidence type="ECO:0000256" key="1">
    <source>
        <dbReference type="ARBA" id="ARBA00023125"/>
    </source>
</evidence>
<dbReference type="GO" id="GO:0003677">
    <property type="term" value="F:DNA binding"/>
    <property type="evidence" value="ECO:0007669"/>
    <property type="project" value="UniProtKB-KW"/>
</dbReference>
<proteinExistence type="predicted"/>
<evidence type="ECO:0000259" key="2">
    <source>
        <dbReference type="Pfam" id="PF07282"/>
    </source>
</evidence>
<comment type="caution">
    <text evidence="3">The sequence shown here is derived from an EMBL/GenBank/DDBJ whole genome shotgun (WGS) entry which is preliminary data.</text>
</comment>
<dbReference type="PATRIC" id="fig|1423792.3.peg.774"/>
<dbReference type="InterPro" id="IPR010095">
    <property type="entry name" value="Cas12f1-like_TNB"/>
</dbReference>
<reference evidence="3 4" key="1">
    <citation type="journal article" date="2015" name="Genome Announc.">
        <title>Expanding the biotechnology potential of lactobacilli through comparative genomics of 213 strains and associated genera.</title>
        <authorList>
            <person name="Sun Z."/>
            <person name="Harris H.M."/>
            <person name="McCann A."/>
            <person name="Guo C."/>
            <person name="Argimon S."/>
            <person name="Zhang W."/>
            <person name="Yang X."/>
            <person name="Jeffery I.B."/>
            <person name="Cooney J.C."/>
            <person name="Kagawa T.F."/>
            <person name="Liu W."/>
            <person name="Song Y."/>
            <person name="Salvetti E."/>
            <person name="Wrobel A."/>
            <person name="Rasinkangas P."/>
            <person name="Parkhill J."/>
            <person name="Rea M.C."/>
            <person name="O'Sullivan O."/>
            <person name="Ritari J."/>
            <person name="Douillard F.P."/>
            <person name="Paul Ross R."/>
            <person name="Yang R."/>
            <person name="Briner A.E."/>
            <person name="Felis G.E."/>
            <person name="de Vos W.M."/>
            <person name="Barrangou R."/>
            <person name="Klaenhammer T.R."/>
            <person name="Caufield P.W."/>
            <person name="Cui Y."/>
            <person name="Zhang H."/>
            <person name="O'Toole P.W."/>
        </authorList>
    </citation>
    <scope>NUCLEOTIDE SEQUENCE [LARGE SCALE GENOMIC DNA]</scope>
    <source>
        <strain evidence="3 4">DSM 12744</strain>
    </source>
</reference>
<accession>A0A0R1MRY2</accession>
<organism evidence="3 4">
    <name type="scientific">Schleiferilactobacillus perolens DSM 12744</name>
    <dbReference type="NCBI Taxonomy" id="1423792"/>
    <lineage>
        <taxon>Bacteria</taxon>
        <taxon>Bacillati</taxon>
        <taxon>Bacillota</taxon>
        <taxon>Bacilli</taxon>
        <taxon>Lactobacillales</taxon>
        <taxon>Lactobacillaceae</taxon>
        <taxon>Schleiferilactobacillus</taxon>
    </lineage>
</organism>
<dbReference type="EMBL" id="AZEC01000013">
    <property type="protein sequence ID" value="KRL11037.1"/>
    <property type="molecule type" value="Genomic_DNA"/>
</dbReference>
<evidence type="ECO:0000313" key="3">
    <source>
        <dbReference type="EMBL" id="KRL11037.1"/>
    </source>
</evidence>
<keyword evidence="4" id="KW-1185">Reference proteome</keyword>
<evidence type="ECO:0000313" key="4">
    <source>
        <dbReference type="Proteomes" id="UP000051330"/>
    </source>
</evidence>
<sequence length="79" mass="9060">MVIADRFFPSTQRCSRCGYVKTTDSYGGKMTLQGDSIYHQHRTYRCYECSFVVDRDDNAVQNLITYAAGLPPERATVQR</sequence>
<feature type="domain" description="Cas12f1-like TNB" evidence="2">
    <location>
        <begin position="2"/>
        <end position="63"/>
    </location>
</feature>
<dbReference type="STRING" id="1423792.FD09_GL000758"/>
<name>A0A0R1MRY2_9LACO</name>
<dbReference type="AlphaFoldDB" id="A0A0R1MRY2"/>